<feature type="transmembrane region" description="Helical" evidence="2">
    <location>
        <begin position="159"/>
        <end position="176"/>
    </location>
</feature>
<dbReference type="EMBL" id="CP006841">
    <property type="protein sequence ID" value="ALA68480.1"/>
    <property type="molecule type" value="Genomic_DNA"/>
</dbReference>
<keyword evidence="4" id="KW-1185">Reference proteome</keyword>
<organism evidence="3 4">
    <name type="scientific">Corynebacterium lactis RW2-5</name>
    <dbReference type="NCBI Taxonomy" id="1408189"/>
    <lineage>
        <taxon>Bacteria</taxon>
        <taxon>Bacillati</taxon>
        <taxon>Actinomycetota</taxon>
        <taxon>Actinomycetes</taxon>
        <taxon>Mycobacteriales</taxon>
        <taxon>Corynebacteriaceae</taxon>
        <taxon>Corynebacterium</taxon>
    </lineage>
</organism>
<feature type="transmembrane region" description="Helical" evidence="2">
    <location>
        <begin position="134"/>
        <end position="152"/>
    </location>
</feature>
<protein>
    <recommendedName>
        <fullName evidence="5">Arabinofuranosyl transferase</fullName>
    </recommendedName>
</protein>
<dbReference type="Proteomes" id="UP000058446">
    <property type="component" value="Chromosome"/>
</dbReference>
<reference evidence="3 4" key="1">
    <citation type="submission" date="2013-10" db="EMBL/GenBank/DDBJ databases">
        <title>Complete genome sequence of Corynebacterium lactis DSM 45799(T), isolated from raw cow milk.</title>
        <authorList>
            <person name="Ruckert C."/>
            <person name="Albersmeier A."/>
            <person name="Lipski A."/>
            <person name="Kalinowski J."/>
        </authorList>
    </citation>
    <scope>NUCLEOTIDE SEQUENCE [LARGE SCALE GENOMIC DNA]</scope>
    <source>
        <strain evidence="3 4">RW2-5</strain>
    </source>
</reference>
<name>A0A0K2H356_9CORY</name>
<keyword evidence="2" id="KW-1133">Transmembrane helix</keyword>
<dbReference type="STRING" id="1408189.CLAC_04115"/>
<feature type="transmembrane region" description="Helical" evidence="2">
    <location>
        <begin position="393"/>
        <end position="412"/>
    </location>
</feature>
<sequence length="668" mass="72524">MTNADPSPSAAERTEEERSGSKLKNAAKSAASRAKSRLYYLPVLPWGPVLSMPNKLWWPVVSVIAVVQLVERAFVLTGRTFYWDDFIVVGHLYDKPLLSKEFLLQDHDGHLAPLSFLTQGLAAIIAPWNWWLPAAILLFLSSALTVALAKLFEHITGRTWASAFLIAMVAWSPLGLPGGTWWSAGINALPFHLAFVVFLTIAVRTTLRREVPPKPINYIGAFLILLVALGFFEKSLAIAPVSLLLVSALAYMERRNVKEVLRRGVNIWMPTMLLTAGWALWYYFGVPHTVSHARSNLKPELFFNGLGQIFSGMAGGPGRWERWLPGQPFADASAGLITVGGIALLVLSAILIGRDYRGWAPWTIAVAYIFATLMAITIFRSGENTSGLLAHTLHYYADVAIVIGVCIGISCAGTPPPSEAPAPLPKRTRSMLWLLGAVLAVSSSISVVTYRAAWQDDATTAWLDTTQRSLAALKAEADAAGENKALDYNLIDQPVPFEVLLPVAAPTNMYSHVFDKTDDRPQFDRVTGVTRMFGADGALIDAKVSEVTRVQDGPVEQCGHEIVVGDNGSAKVEIPLNGIIKLGDWVLEFPATASENMDVRLSLPNPFETEEQTLAGSTVVHMNDQLRPRYVNLNGGGNTLRVTIEKATPGATLCMGAGAIGPLVPAKL</sequence>
<feature type="transmembrane region" description="Helical" evidence="2">
    <location>
        <begin position="332"/>
        <end position="352"/>
    </location>
</feature>
<keyword evidence="2" id="KW-0812">Transmembrane</keyword>
<evidence type="ECO:0000313" key="3">
    <source>
        <dbReference type="EMBL" id="ALA68480.1"/>
    </source>
</evidence>
<dbReference type="RefSeq" id="WP_245621968.1">
    <property type="nucleotide sequence ID" value="NZ_CP006841.1"/>
</dbReference>
<evidence type="ECO:0000256" key="1">
    <source>
        <dbReference type="SAM" id="MobiDB-lite"/>
    </source>
</evidence>
<evidence type="ECO:0000313" key="4">
    <source>
        <dbReference type="Proteomes" id="UP000058446"/>
    </source>
</evidence>
<dbReference type="PATRIC" id="fig|1408189.4.peg.822"/>
<feature type="transmembrane region" description="Helical" evidence="2">
    <location>
        <begin position="265"/>
        <end position="284"/>
    </location>
</feature>
<feature type="transmembrane region" description="Helical" evidence="2">
    <location>
        <begin position="182"/>
        <end position="203"/>
    </location>
</feature>
<keyword evidence="2" id="KW-0472">Membrane</keyword>
<accession>A0A0K2H356</accession>
<evidence type="ECO:0008006" key="5">
    <source>
        <dbReference type="Google" id="ProtNLM"/>
    </source>
</evidence>
<feature type="transmembrane region" description="Helical" evidence="2">
    <location>
        <begin position="215"/>
        <end position="231"/>
    </location>
</feature>
<dbReference type="KEGG" id="clw:CLAC_04115"/>
<feature type="region of interest" description="Disordered" evidence="1">
    <location>
        <begin position="1"/>
        <end position="26"/>
    </location>
</feature>
<feature type="transmembrane region" description="Helical" evidence="2">
    <location>
        <begin position="432"/>
        <end position="454"/>
    </location>
</feature>
<gene>
    <name evidence="3" type="ORF">CLAC_04115</name>
</gene>
<evidence type="ECO:0000256" key="2">
    <source>
        <dbReference type="SAM" id="Phobius"/>
    </source>
</evidence>
<feature type="transmembrane region" description="Helical" evidence="2">
    <location>
        <begin position="237"/>
        <end position="253"/>
    </location>
</feature>
<proteinExistence type="predicted"/>
<dbReference type="AlphaFoldDB" id="A0A0K2H356"/>
<feature type="transmembrane region" description="Helical" evidence="2">
    <location>
        <begin position="359"/>
        <end position="381"/>
    </location>
</feature>